<protein>
    <submittedName>
        <fullName evidence="1">Uncharacterized protein</fullName>
    </submittedName>
</protein>
<dbReference type="AlphaFoldDB" id="A0A8R1ERA1"/>
<keyword evidence="2" id="KW-1185">Reference proteome</keyword>
<name>A0A8R1ERA1_CAEJA</name>
<evidence type="ECO:0000313" key="1">
    <source>
        <dbReference type="EnsemblMetazoa" id="CJA41159a.1"/>
    </source>
</evidence>
<dbReference type="Gene3D" id="3.30.420.10">
    <property type="entry name" value="Ribonuclease H-like superfamily/Ribonuclease H"/>
    <property type="match status" value="1"/>
</dbReference>
<dbReference type="Proteomes" id="UP000005237">
    <property type="component" value="Unassembled WGS sequence"/>
</dbReference>
<evidence type="ECO:0000313" key="2">
    <source>
        <dbReference type="Proteomes" id="UP000005237"/>
    </source>
</evidence>
<proteinExistence type="predicted"/>
<dbReference type="InterPro" id="IPR036397">
    <property type="entry name" value="RNaseH_sf"/>
</dbReference>
<dbReference type="GO" id="GO:0003676">
    <property type="term" value="F:nucleic acid binding"/>
    <property type="evidence" value="ECO:0007669"/>
    <property type="project" value="InterPro"/>
</dbReference>
<sequence>MCTKTSWRTQCDHGQEQIWADRSCRQLVSTSSCGSPGMAKSVPGLQSIEYMWEELEQRLKEVRASNDNQKFAQLEAAWKSIPMTVVQTLLDSMPRRCQAVIDAKAYPTNKELLVRFEEMGGDQWTRSVLRVMREFGLEIVESLRKACEKAVSGRQVGTPREKLSNVEDSELTVENGHVGVKRRRKLWKNFARFLDTVDEVEEQVMEKLISVQRCTSVIHSLQEQINQQNRDRATSTIHSQIILKLASKIQCTQQTSIVTKNKSPTVNNQTDIKMDTKMDIKEADDGNRGYRGRGSSHHHPTLNVLYDPACMPNGNNINVVQEKTRNHERRPTSPNSSRKIAKNLLFIGMIFALASSCSAWVRLLRPSTTTVRIRQDMHWLHQQNQPRASQLLLEMPNIMEMPNRSLQSMHGFTVLCPNLHVTISSKRTTIKNGMHGSCLRENVEWINFEEEIQSLPNGDAKPMTEEWTVSQHMSQTRRFNLEKRTVAEMKDKTLISSTSLMDPRCRIKEEKCDAEHSTTIIWSFPYSFTWRSLDVGVELKVLRDFLVLPLLILFYLMYYKLSKLLCWIHDGGSVFALFFNAKFKL</sequence>
<accession>A0A8R1ERA1</accession>
<reference evidence="2" key="1">
    <citation type="submission" date="2010-08" db="EMBL/GenBank/DDBJ databases">
        <authorList>
            <consortium name="Caenorhabditis japonica Sequencing Consortium"/>
            <person name="Wilson R.K."/>
        </authorList>
    </citation>
    <scope>NUCLEOTIDE SEQUENCE [LARGE SCALE GENOMIC DNA]</scope>
    <source>
        <strain evidence="2">DF5081</strain>
    </source>
</reference>
<dbReference type="EnsemblMetazoa" id="CJA41159a.1">
    <property type="protein sequence ID" value="CJA41159a.1"/>
    <property type="gene ID" value="WBGene00217007"/>
</dbReference>
<reference evidence="1" key="2">
    <citation type="submission" date="2022-06" db="UniProtKB">
        <authorList>
            <consortium name="EnsemblMetazoa"/>
        </authorList>
    </citation>
    <scope>IDENTIFICATION</scope>
    <source>
        <strain evidence="1">DF5081</strain>
    </source>
</reference>
<organism evidence="1 2">
    <name type="scientific">Caenorhabditis japonica</name>
    <dbReference type="NCBI Taxonomy" id="281687"/>
    <lineage>
        <taxon>Eukaryota</taxon>
        <taxon>Metazoa</taxon>
        <taxon>Ecdysozoa</taxon>
        <taxon>Nematoda</taxon>
        <taxon>Chromadorea</taxon>
        <taxon>Rhabditida</taxon>
        <taxon>Rhabditina</taxon>
        <taxon>Rhabditomorpha</taxon>
        <taxon>Rhabditoidea</taxon>
        <taxon>Rhabditidae</taxon>
        <taxon>Peloderinae</taxon>
        <taxon>Caenorhabditis</taxon>
    </lineage>
</organism>